<proteinExistence type="predicted"/>
<evidence type="ECO:0000313" key="2">
    <source>
        <dbReference type="Proteomes" id="UP000831701"/>
    </source>
</evidence>
<name>A0ACB8WGR5_9TELE</name>
<organism evidence="1 2">
    <name type="scientific">Scortum barcoo</name>
    <name type="common">barcoo grunter</name>
    <dbReference type="NCBI Taxonomy" id="214431"/>
    <lineage>
        <taxon>Eukaryota</taxon>
        <taxon>Metazoa</taxon>
        <taxon>Chordata</taxon>
        <taxon>Craniata</taxon>
        <taxon>Vertebrata</taxon>
        <taxon>Euteleostomi</taxon>
        <taxon>Actinopterygii</taxon>
        <taxon>Neopterygii</taxon>
        <taxon>Teleostei</taxon>
        <taxon>Neoteleostei</taxon>
        <taxon>Acanthomorphata</taxon>
        <taxon>Eupercaria</taxon>
        <taxon>Centrarchiformes</taxon>
        <taxon>Terapontoidei</taxon>
        <taxon>Terapontidae</taxon>
        <taxon>Scortum</taxon>
    </lineage>
</organism>
<dbReference type="Proteomes" id="UP000831701">
    <property type="component" value="Chromosome 10"/>
</dbReference>
<reference evidence="1" key="1">
    <citation type="submission" date="2022-04" db="EMBL/GenBank/DDBJ databases">
        <title>Jade perch genome.</title>
        <authorList>
            <person name="Chao B."/>
        </authorList>
    </citation>
    <scope>NUCLEOTIDE SEQUENCE</scope>
    <source>
        <strain evidence="1">CB-2022</strain>
    </source>
</reference>
<accession>A0ACB8WGR5</accession>
<keyword evidence="2" id="KW-1185">Reference proteome</keyword>
<dbReference type="EMBL" id="CM041540">
    <property type="protein sequence ID" value="KAI3366457.1"/>
    <property type="molecule type" value="Genomic_DNA"/>
</dbReference>
<comment type="caution">
    <text evidence="1">The sequence shown here is derived from an EMBL/GenBank/DDBJ whole genome shotgun (WGS) entry which is preliminary data.</text>
</comment>
<sequence length="917" mass="98413">MVHHSARPLLLLLLTCLADFSASETEQDGTMGLTSYGPYSVAISGVDVVTVGIPYGFECSAECYPGCQYSWTRGNVTSQGPELSLQLLHIEPTQILTCTVVNPATGSSASVQKTLQVTAGPSNLLISGPPELTVGAESVFTCSADCYPSCSYSWTVVVDNEVFNTSQGNTISVTPAGSTVDAETLICEAQDTISYLYISTSLLVYVTSESDISIAGDSTVTMGKQYTFVCLVTCIPSCSFIWKYMGKTFQGDEINISILHQGTRRIANQLDITFSDYSKIEPLTCEATNTISHATISTTKNLTVIDPFSVRPTSQALPVAGKTFSLQCVGSQNPASIKWLKNKQPVPASEGVHFSVDNITMTFSSLQQTDDGLYQCVVTEGGTPIQSVGYKMQCSASCYPTCQFNWTRGNVTSQGPELSLRLKEIEPTQILTCTAVNPATGMSATAQKTLQTTAGPSNVRISGPAFLTEGVASKYTCSANCYPSCSFLWTIVLDDVVISTMTGNTTTVTPPASELICLVKDTVSFLYVSTRLLLQVASLSDFTITGESTVAMGKQYTYICSAKCVPSCTFTWKYMGKTLNGSQVQNNKPNFASELEITVSDFSKSELLTCEVTNTGNQATVTATKNITVIDPFVVRPTTQALPIAGKPFTLQCVGPQSPATITWLKDKHQILSSKRIVLSPDNTTMTFGPLLQGDGGIYKCLVLEKGNRTLYYDTLVVAESGTPILSVGYLMQVNYGPDEVLIVKPNKGTVGEMMITLSGTTTELQCLTDCFPACSITWFYLGKLLATNTSILFTPVTPPYEAPLTCVAFNSVTKSNRTAETTVVVPDGPKNVNIAGPDSLEIGVTASFTCSAECTPACSFTWNLYGETVMGRVVDITVNRHVSRESFSCQAENTFTGKTAVINETLSVSDPHWCGC</sequence>
<protein>
    <submittedName>
        <fullName evidence="1">Uncharacterized protein</fullName>
    </submittedName>
</protein>
<gene>
    <name evidence="1" type="ORF">L3Q82_000595</name>
</gene>
<evidence type="ECO:0000313" key="1">
    <source>
        <dbReference type="EMBL" id="KAI3366457.1"/>
    </source>
</evidence>